<dbReference type="PIRSF" id="PIRSF005211">
    <property type="entry name" value="Ab_hydro_YheT"/>
    <property type="match status" value="1"/>
</dbReference>
<dbReference type="Gene3D" id="3.40.50.1820">
    <property type="entry name" value="alpha/beta hydrolase"/>
    <property type="match status" value="1"/>
</dbReference>
<dbReference type="InterPro" id="IPR000073">
    <property type="entry name" value="AB_hydrolase_1"/>
</dbReference>
<dbReference type="AlphaFoldDB" id="A0AAE2YPV3"/>
<evidence type="ECO:0000256" key="2">
    <source>
        <dbReference type="PIRSR" id="PIRSR005211-1"/>
    </source>
</evidence>
<accession>A0AAE2YPV3</accession>
<comment type="caution">
    <text evidence="4">The sequence shown here is derived from an EMBL/GenBank/DDBJ whole genome shotgun (WGS) entry which is preliminary data.</text>
</comment>
<evidence type="ECO:0000313" key="4">
    <source>
        <dbReference type="EMBL" id="MBU2787947.1"/>
    </source>
</evidence>
<comment type="similarity">
    <text evidence="1">Belongs to the AB hydrolase superfamily. AB hydrolase 4 family.</text>
</comment>
<evidence type="ECO:0000259" key="3">
    <source>
        <dbReference type="Pfam" id="PF00561"/>
    </source>
</evidence>
<dbReference type="SUPFAM" id="SSF53474">
    <property type="entry name" value="alpha/beta-Hydrolases"/>
    <property type="match status" value="1"/>
</dbReference>
<dbReference type="PANTHER" id="PTHR10794">
    <property type="entry name" value="ABHYDROLASE DOMAIN-CONTAINING PROTEIN"/>
    <property type="match status" value="1"/>
</dbReference>
<dbReference type="RefSeq" id="WP_215872395.1">
    <property type="nucleotide sequence ID" value="NZ_JAAXYO010000089.1"/>
</dbReference>
<name>A0AAE2YPV3_9PROT</name>
<reference evidence="4" key="1">
    <citation type="journal article" date="2021" name="ISME J.">
        <title>Genomic evolution of the class Acidithiobacillia: deep-branching Proteobacteria living in extreme acidic conditions.</title>
        <authorList>
            <person name="Moya-Beltran A."/>
            <person name="Beard S."/>
            <person name="Rojas-Villalobos C."/>
            <person name="Issotta F."/>
            <person name="Gallardo Y."/>
            <person name="Ulloa R."/>
            <person name="Giaveno A."/>
            <person name="Degli Esposti M."/>
            <person name="Johnson D.B."/>
            <person name="Quatrini R."/>
        </authorList>
    </citation>
    <scope>NUCLEOTIDE SEQUENCE</scope>
    <source>
        <strain evidence="4">VAN18-1</strain>
    </source>
</reference>
<dbReference type="GO" id="GO:0047372">
    <property type="term" value="F:monoacylglycerol lipase activity"/>
    <property type="evidence" value="ECO:0007669"/>
    <property type="project" value="TreeGrafter"/>
</dbReference>
<dbReference type="EMBL" id="JAAXYO010000089">
    <property type="protein sequence ID" value="MBU2787947.1"/>
    <property type="molecule type" value="Genomic_DNA"/>
</dbReference>
<feature type="active site" description="Charge relay system" evidence="2">
    <location>
        <position position="259"/>
    </location>
</feature>
<protein>
    <submittedName>
        <fullName evidence="4">Alpha/beta fold hydrolase</fullName>
    </submittedName>
</protein>
<organism evidence="4 5">
    <name type="scientific">Igneacidithiobacillus copahuensis</name>
    <dbReference type="NCBI Taxonomy" id="2724909"/>
    <lineage>
        <taxon>Bacteria</taxon>
        <taxon>Pseudomonadati</taxon>
        <taxon>Pseudomonadota</taxon>
        <taxon>Acidithiobacillia</taxon>
        <taxon>Acidithiobacillales</taxon>
        <taxon>Acidithiobacillaceae</taxon>
        <taxon>Igneacidithiobacillus</taxon>
    </lineage>
</organism>
<feature type="domain" description="AB hydrolase-1" evidence="3">
    <location>
        <begin position="59"/>
        <end position="289"/>
    </location>
</feature>
<dbReference type="InterPro" id="IPR012020">
    <property type="entry name" value="ABHD4"/>
</dbReference>
<dbReference type="PANTHER" id="PTHR10794:SF94">
    <property type="entry name" value="ESTERASE YHET-RELATED"/>
    <property type="match status" value="1"/>
</dbReference>
<feature type="active site" description="Charge relay system" evidence="2">
    <location>
        <position position="286"/>
    </location>
</feature>
<feature type="active site" description="Charge relay system" evidence="2">
    <location>
        <position position="137"/>
    </location>
</feature>
<evidence type="ECO:0000256" key="1">
    <source>
        <dbReference type="ARBA" id="ARBA00010884"/>
    </source>
</evidence>
<dbReference type="InterPro" id="IPR029058">
    <property type="entry name" value="AB_hydrolase_fold"/>
</dbReference>
<gene>
    <name evidence="4" type="ORF">HFQ13_06980</name>
</gene>
<sequence length="318" mass="35614">MTLSCHFRPPFWLPNGDFETIWAPFFSRRRQVSLRREIWTTPDQDRIAVDWVDGQGDSPVLVLFHGLGSSSSGHYALSLGAALQRVGWTGCFINFRGCGGIDNLLPRAYHAGDSAEIAWIIERLHALQRPLYAVGVSLGGNALLKYLGEDHPNYLTAAAAVCAPVDLVATAAYIAARPLYEQYFVRTLKRQMGRYAQRFPDLVDWQAVRRSKSLRAFDDTFTAPVHGFPDALSYWQQSSSGPGLAQVRTRTLLINSRNDPIVPLDAVAKWPRGRAVHRCFTQRGGHVAYVQGRFPGDTDWLPERILRFFQGEDPDAEA</sequence>
<dbReference type="InterPro" id="IPR050960">
    <property type="entry name" value="AB_hydrolase_4_sf"/>
</dbReference>
<proteinExistence type="inferred from homology"/>
<keyword evidence="5" id="KW-1185">Reference proteome</keyword>
<dbReference type="GO" id="GO:0034338">
    <property type="term" value="F:short-chain carboxylesterase activity"/>
    <property type="evidence" value="ECO:0007669"/>
    <property type="project" value="TreeGrafter"/>
</dbReference>
<keyword evidence="4" id="KW-0378">Hydrolase</keyword>
<dbReference type="Proteomes" id="UP001197378">
    <property type="component" value="Unassembled WGS sequence"/>
</dbReference>
<dbReference type="Pfam" id="PF00561">
    <property type="entry name" value="Abhydrolase_1"/>
    <property type="match status" value="1"/>
</dbReference>
<evidence type="ECO:0000313" key="5">
    <source>
        <dbReference type="Proteomes" id="UP001197378"/>
    </source>
</evidence>